<dbReference type="KEGG" id="moz:MoryE10_16200"/>
<name>A0A8D4VR11_9GAMM</name>
<gene>
    <name evidence="2" type="ORF">MoryE10_16200</name>
</gene>
<sequence length="53" mass="6006">MTFDTHESIRTLKESGIPENQADAFREAHWEAGLATKTDLLEWNTDSSSNWAP</sequence>
<proteinExistence type="predicted"/>
<accession>A0A8D4VR11</accession>
<evidence type="ECO:0000313" key="2">
    <source>
        <dbReference type="EMBL" id="BBL71014.1"/>
    </source>
</evidence>
<dbReference type="Proteomes" id="UP000824988">
    <property type="component" value="Chromosome"/>
</dbReference>
<keyword evidence="3" id="KW-1185">Reference proteome</keyword>
<dbReference type="AlphaFoldDB" id="A0A8D4VR11"/>
<evidence type="ECO:0000313" key="3">
    <source>
        <dbReference type="Proteomes" id="UP000824988"/>
    </source>
</evidence>
<feature type="compositionally biased region" description="Basic and acidic residues" evidence="1">
    <location>
        <begin position="1"/>
        <end position="13"/>
    </location>
</feature>
<reference evidence="2" key="1">
    <citation type="submission" date="2019-06" db="EMBL/GenBank/DDBJ databases">
        <title>Complete genome sequence of Methylogaea oryzae strain JCM16910.</title>
        <authorList>
            <person name="Asakawa S."/>
        </authorList>
    </citation>
    <scope>NUCLEOTIDE SEQUENCE</scope>
    <source>
        <strain evidence="2">E10</strain>
    </source>
</reference>
<dbReference type="EMBL" id="AP019782">
    <property type="protein sequence ID" value="BBL71014.1"/>
    <property type="molecule type" value="Genomic_DNA"/>
</dbReference>
<protein>
    <submittedName>
        <fullName evidence="2">Uncharacterized protein</fullName>
    </submittedName>
</protein>
<feature type="region of interest" description="Disordered" evidence="1">
    <location>
        <begin position="1"/>
        <end position="20"/>
    </location>
</feature>
<evidence type="ECO:0000256" key="1">
    <source>
        <dbReference type="SAM" id="MobiDB-lite"/>
    </source>
</evidence>
<organism evidence="2 3">
    <name type="scientific">Methylogaea oryzae</name>
    <dbReference type="NCBI Taxonomy" id="1295382"/>
    <lineage>
        <taxon>Bacteria</taxon>
        <taxon>Pseudomonadati</taxon>
        <taxon>Pseudomonadota</taxon>
        <taxon>Gammaproteobacteria</taxon>
        <taxon>Methylococcales</taxon>
        <taxon>Methylococcaceae</taxon>
        <taxon>Methylogaea</taxon>
    </lineage>
</organism>